<dbReference type="PANTHER" id="PTHR37313">
    <property type="entry name" value="UPF0749 PROTEIN RV1825"/>
    <property type="match status" value="1"/>
</dbReference>
<evidence type="ECO:0008006" key="6">
    <source>
        <dbReference type="Google" id="ProtNLM"/>
    </source>
</evidence>
<evidence type="ECO:0000313" key="4">
    <source>
        <dbReference type="EMBL" id="OPJ63235.1"/>
    </source>
</evidence>
<sequence length="243" mass="27433">MKLKKLLSQLTVGIVCALLGFMLTYQFKLLNKQNIDTASNQKYSSIEVTSQIEQLKENKKQLEKKNQQLMEQIKHYEEMATSSSSAAKEIKDELDNSRVLLGYTDVKGPGIILSIAPQSNIFSSKVESQYIDHTEISYLINELFFSGAEAVSINGNRVTLQTGISSTSDYIIVNNERISPSSKITIKAIGDKEKMAKDLDFPGVMTYQNLTYYDHTVQKLDNIKITKSNTTYSSEYLKNIDKK</sequence>
<evidence type="ECO:0000256" key="3">
    <source>
        <dbReference type="SAM" id="Phobius"/>
    </source>
</evidence>
<gene>
    <name evidence="4" type="ORF">CLORY_13180</name>
</gene>
<evidence type="ECO:0000256" key="2">
    <source>
        <dbReference type="SAM" id="Coils"/>
    </source>
</evidence>
<dbReference type="OrthoDB" id="9776196at2"/>
<name>A0A1V4ITW6_9CLOT</name>
<dbReference type="PANTHER" id="PTHR37313:SF2">
    <property type="entry name" value="UPF0749 PROTEIN YLXX"/>
    <property type="match status" value="1"/>
</dbReference>
<comment type="similarity">
    <text evidence="1">Belongs to the UPF0749 family.</text>
</comment>
<keyword evidence="3" id="KW-1133">Transmembrane helix</keyword>
<organism evidence="4 5">
    <name type="scientific">Clostridium oryzae</name>
    <dbReference type="NCBI Taxonomy" id="1450648"/>
    <lineage>
        <taxon>Bacteria</taxon>
        <taxon>Bacillati</taxon>
        <taxon>Bacillota</taxon>
        <taxon>Clostridia</taxon>
        <taxon>Eubacteriales</taxon>
        <taxon>Clostridiaceae</taxon>
        <taxon>Clostridium</taxon>
    </lineage>
</organism>
<dbReference type="EMBL" id="MZGV01000010">
    <property type="protein sequence ID" value="OPJ63235.1"/>
    <property type="molecule type" value="Genomic_DNA"/>
</dbReference>
<keyword evidence="3" id="KW-0812">Transmembrane</keyword>
<dbReference type="RefSeq" id="WP_079422735.1">
    <property type="nucleotide sequence ID" value="NZ_MZGV01000010.1"/>
</dbReference>
<dbReference type="AlphaFoldDB" id="A0A1V4ITW6"/>
<evidence type="ECO:0000256" key="1">
    <source>
        <dbReference type="ARBA" id="ARBA00009108"/>
    </source>
</evidence>
<dbReference type="Pfam" id="PF05949">
    <property type="entry name" value="DUF881"/>
    <property type="match status" value="1"/>
</dbReference>
<keyword evidence="3" id="KW-0472">Membrane</keyword>
<protein>
    <recommendedName>
        <fullName evidence="6">Division initiation protein</fullName>
    </recommendedName>
</protein>
<comment type="caution">
    <text evidence="4">The sequence shown here is derived from an EMBL/GenBank/DDBJ whole genome shotgun (WGS) entry which is preliminary data.</text>
</comment>
<dbReference type="Proteomes" id="UP000190080">
    <property type="component" value="Unassembled WGS sequence"/>
</dbReference>
<feature type="transmembrane region" description="Helical" evidence="3">
    <location>
        <begin position="6"/>
        <end position="25"/>
    </location>
</feature>
<reference evidence="4 5" key="1">
    <citation type="submission" date="2017-03" db="EMBL/GenBank/DDBJ databases">
        <title>Genome sequence of Clostridium oryzae DSM 28571.</title>
        <authorList>
            <person name="Poehlein A."/>
            <person name="Daniel R."/>
        </authorList>
    </citation>
    <scope>NUCLEOTIDE SEQUENCE [LARGE SCALE GENOMIC DNA]</scope>
    <source>
        <strain evidence="4 5">DSM 28571</strain>
    </source>
</reference>
<feature type="coiled-coil region" evidence="2">
    <location>
        <begin position="45"/>
        <end position="79"/>
    </location>
</feature>
<accession>A0A1V4ITW6</accession>
<dbReference type="InterPro" id="IPR010273">
    <property type="entry name" value="DUF881"/>
</dbReference>
<proteinExistence type="inferred from homology"/>
<evidence type="ECO:0000313" key="5">
    <source>
        <dbReference type="Proteomes" id="UP000190080"/>
    </source>
</evidence>
<dbReference type="STRING" id="1450648.CLORY_13180"/>
<dbReference type="Gene3D" id="3.30.70.1880">
    <property type="entry name" value="Protein of unknown function DUF881"/>
    <property type="match status" value="1"/>
</dbReference>
<keyword evidence="5" id="KW-1185">Reference proteome</keyword>
<keyword evidence="2" id="KW-0175">Coiled coil</keyword>